<proteinExistence type="predicted"/>
<dbReference type="Proteomes" id="UP000625247">
    <property type="component" value="Unassembled WGS sequence"/>
</dbReference>
<dbReference type="SMART" id="SM00507">
    <property type="entry name" value="HNHc"/>
    <property type="match status" value="1"/>
</dbReference>
<dbReference type="EMBL" id="JACYNP010000001">
    <property type="protein sequence ID" value="MBD8120339.1"/>
    <property type="molecule type" value="Genomic_DNA"/>
</dbReference>
<dbReference type="InterPro" id="IPR003615">
    <property type="entry name" value="HNH_nuc"/>
</dbReference>
<organism evidence="2 3">
    <name type="scientific">Pseudomonas lutea</name>
    <dbReference type="NCBI Taxonomy" id="243924"/>
    <lineage>
        <taxon>Bacteria</taxon>
        <taxon>Pseudomonadati</taxon>
        <taxon>Pseudomonadota</taxon>
        <taxon>Gammaproteobacteria</taxon>
        <taxon>Pseudomonadales</taxon>
        <taxon>Pseudomonadaceae</taxon>
        <taxon>Pseudomonas</taxon>
    </lineage>
</organism>
<evidence type="ECO:0000313" key="2">
    <source>
        <dbReference type="EMBL" id="MBD8120339.1"/>
    </source>
</evidence>
<protein>
    <submittedName>
        <fullName evidence="2">HNH endonuclease</fullName>
    </submittedName>
</protein>
<gene>
    <name evidence="2" type="ORF">IFT62_03860</name>
</gene>
<evidence type="ECO:0000313" key="3">
    <source>
        <dbReference type="Proteomes" id="UP000625247"/>
    </source>
</evidence>
<dbReference type="CDD" id="cd00085">
    <property type="entry name" value="HNHc"/>
    <property type="match status" value="1"/>
</dbReference>
<dbReference type="GO" id="GO:0004519">
    <property type="term" value="F:endonuclease activity"/>
    <property type="evidence" value="ECO:0007669"/>
    <property type="project" value="UniProtKB-KW"/>
</dbReference>
<keyword evidence="3" id="KW-1185">Reference proteome</keyword>
<accession>A0ABR9A340</accession>
<keyword evidence="2" id="KW-0540">Nuclease</keyword>
<comment type="caution">
    <text evidence="2">The sequence shown here is derived from an EMBL/GenBank/DDBJ whole genome shotgun (WGS) entry which is preliminary data.</text>
</comment>
<keyword evidence="2" id="KW-0255">Endonuclease</keyword>
<dbReference type="Gene3D" id="1.10.30.50">
    <property type="match status" value="1"/>
</dbReference>
<dbReference type="InterPro" id="IPR002711">
    <property type="entry name" value="HNH"/>
</dbReference>
<dbReference type="RefSeq" id="WP_191943067.1">
    <property type="nucleotide sequence ID" value="NZ_JACYNP010000001.1"/>
</dbReference>
<name>A0ABR9A340_9PSED</name>
<reference evidence="2 3" key="1">
    <citation type="journal article" date="2020" name="FEMS Microbiol. Ecol.">
        <title>Temporal dynamics of bacterial communities during seed development and maturation.</title>
        <authorList>
            <person name="Chesneau G."/>
            <person name="Torres-Cortes G."/>
            <person name="Briand M."/>
            <person name="Darrasse A."/>
            <person name="Preveaux A."/>
            <person name="Marais C."/>
            <person name="Jacques M.A."/>
            <person name="Shade A."/>
            <person name="Barret M."/>
        </authorList>
    </citation>
    <scope>NUCLEOTIDE SEQUENCE [LARGE SCALE GENOMIC DNA]</scope>
    <source>
        <strain evidence="2 3">CFBP13723</strain>
    </source>
</reference>
<keyword evidence="2" id="KW-0378">Hydrolase</keyword>
<sequence>MTDPLLPALTDFIFTAEEEAAVQFALSTEKPWKHDAVELEEVKETLIELKKKIRAFHLQRQNSKCCYCRMNLHGGGNFIIDREHIVPKEKFKALTYVISNLSVACKRCNMELKKGDLSFLVDRGSILHTHSNADQYRFIHPNYEKYSLFIEKISYEVNDETYVKYTKLDHPKAHYTYTYFDLRALEVNTFDNGQGITTPDNASTVRERLAEEISALG</sequence>
<dbReference type="Pfam" id="PF01844">
    <property type="entry name" value="HNH"/>
    <property type="match status" value="1"/>
</dbReference>
<feature type="domain" description="HNH nuclease" evidence="1">
    <location>
        <begin position="52"/>
        <end position="110"/>
    </location>
</feature>
<evidence type="ECO:0000259" key="1">
    <source>
        <dbReference type="SMART" id="SM00507"/>
    </source>
</evidence>